<evidence type="ECO:0000259" key="4">
    <source>
        <dbReference type="Pfam" id="PF22244"/>
    </source>
</evidence>
<organism evidence="5 6">
    <name type="scientific">Candidatus Ruania gallistercoris</name>
    <dbReference type="NCBI Taxonomy" id="2838746"/>
    <lineage>
        <taxon>Bacteria</taxon>
        <taxon>Bacillati</taxon>
        <taxon>Actinomycetota</taxon>
        <taxon>Actinomycetes</taxon>
        <taxon>Micrococcales</taxon>
        <taxon>Ruaniaceae</taxon>
        <taxon>Ruania</taxon>
    </lineage>
</organism>
<reference evidence="5" key="2">
    <citation type="submission" date="2021-04" db="EMBL/GenBank/DDBJ databases">
        <authorList>
            <person name="Gilroy R."/>
        </authorList>
    </citation>
    <scope>NUCLEOTIDE SEQUENCE</scope>
    <source>
        <strain evidence="5">ChiGjej4B4-7305</strain>
    </source>
</reference>
<dbReference type="InterPro" id="IPR029058">
    <property type="entry name" value="AB_hydrolase_fold"/>
</dbReference>
<evidence type="ECO:0000256" key="2">
    <source>
        <dbReference type="ARBA" id="ARBA00022729"/>
    </source>
</evidence>
<keyword evidence="2" id="KW-0732">Signal</keyword>
<evidence type="ECO:0000256" key="3">
    <source>
        <dbReference type="ARBA" id="ARBA00022801"/>
    </source>
</evidence>
<gene>
    <name evidence="5" type="ORF">H9815_17400</name>
</gene>
<dbReference type="InterPro" id="IPR054579">
    <property type="entry name" value="GCE-like_dom"/>
</dbReference>
<comment type="caution">
    <text evidence="5">The sequence shown here is derived from an EMBL/GenBank/DDBJ whole genome shotgun (WGS) entry which is preliminary data.</text>
</comment>
<name>A0A9D2EI72_9MICO</name>
<sequence length="392" mass="43386">MTALAEPQHVYPQSRHTWERSTRSQVLNLFRDEVYGRVPESRVTPSWQILEDGRNRDGTIRRQIAVTFSGPHGSLTATVLVLLPSEASGVPAYMGLNFRGNHTCSTDEAVLRTGIDHPTETGQIHYDGLRERFEIPPVRGSLAHRWPLDLITDRGYAVITMSYLQVGPDHTGVFARGLHPTLAATGLDDRPMAQWGAIGMWAWVLSRLQDTVEQGMVPEVDPSRVTVIGHSRLGKTALWAAAGDPRFAAAISNDSGCMGAALSRPVGETPQILAQIRPYWFTRAFSSGVLAGRPLPVDQHQLLACIAPRPVYVASASEDANADPEGEFLSWQQAGQVWELYGFPRPTGGFPEPGGTRGDARAPLGYHLRRGAHSVERFDWEHWLDFCDRWVR</sequence>
<dbReference type="SUPFAM" id="SSF53474">
    <property type="entry name" value="alpha/beta-Hydrolases"/>
    <property type="match status" value="1"/>
</dbReference>
<keyword evidence="1" id="KW-0719">Serine esterase</keyword>
<reference evidence="5" key="1">
    <citation type="journal article" date="2021" name="PeerJ">
        <title>Extensive microbial diversity within the chicken gut microbiome revealed by metagenomics and culture.</title>
        <authorList>
            <person name="Gilroy R."/>
            <person name="Ravi A."/>
            <person name="Getino M."/>
            <person name="Pursley I."/>
            <person name="Horton D.L."/>
            <person name="Alikhan N.F."/>
            <person name="Baker D."/>
            <person name="Gharbi K."/>
            <person name="Hall N."/>
            <person name="Watson M."/>
            <person name="Adriaenssens E.M."/>
            <person name="Foster-Nyarko E."/>
            <person name="Jarju S."/>
            <person name="Secka A."/>
            <person name="Antonio M."/>
            <person name="Oren A."/>
            <person name="Chaudhuri R.R."/>
            <person name="La Ragione R."/>
            <person name="Hildebrand F."/>
            <person name="Pallen M.J."/>
        </authorList>
    </citation>
    <scope>NUCLEOTIDE SEQUENCE</scope>
    <source>
        <strain evidence="5">ChiGjej4B4-7305</strain>
    </source>
</reference>
<keyword evidence="3" id="KW-0378">Hydrolase</keyword>
<dbReference type="AlphaFoldDB" id="A0A9D2EI72"/>
<evidence type="ECO:0000313" key="5">
    <source>
        <dbReference type="EMBL" id="HIZ37556.1"/>
    </source>
</evidence>
<evidence type="ECO:0000256" key="1">
    <source>
        <dbReference type="ARBA" id="ARBA00022487"/>
    </source>
</evidence>
<evidence type="ECO:0000313" key="6">
    <source>
        <dbReference type="Proteomes" id="UP000824037"/>
    </source>
</evidence>
<dbReference type="Gene3D" id="3.40.50.1820">
    <property type="entry name" value="alpha/beta hydrolase"/>
    <property type="match status" value="1"/>
</dbReference>
<accession>A0A9D2EI72</accession>
<dbReference type="Proteomes" id="UP000824037">
    <property type="component" value="Unassembled WGS sequence"/>
</dbReference>
<dbReference type="EMBL" id="DXBY01000301">
    <property type="protein sequence ID" value="HIZ37556.1"/>
    <property type="molecule type" value="Genomic_DNA"/>
</dbReference>
<proteinExistence type="predicted"/>
<dbReference type="GO" id="GO:0052689">
    <property type="term" value="F:carboxylic ester hydrolase activity"/>
    <property type="evidence" value="ECO:0007669"/>
    <property type="project" value="UniProtKB-KW"/>
</dbReference>
<dbReference type="Pfam" id="PF22244">
    <property type="entry name" value="GCE_fung"/>
    <property type="match status" value="1"/>
</dbReference>
<feature type="domain" description="4-O-methyl-glucuronoyl methylesterase-like" evidence="4">
    <location>
        <begin position="194"/>
        <end position="342"/>
    </location>
</feature>
<protein>
    <recommendedName>
        <fullName evidence="4">4-O-methyl-glucuronoyl methylesterase-like domain-containing protein</fullName>
    </recommendedName>
</protein>